<comment type="caution">
    <text evidence="3">The sequence shown here is derived from an EMBL/GenBank/DDBJ whole genome shotgun (WGS) entry which is preliminary data.</text>
</comment>
<feature type="compositionally biased region" description="Acidic residues" evidence="1">
    <location>
        <begin position="710"/>
        <end position="734"/>
    </location>
</feature>
<dbReference type="InterPro" id="IPR040976">
    <property type="entry name" value="Pkinase_fungal"/>
</dbReference>
<dbReference type="SUPFAM" id="SSF56112">
    <property type="entry name" value="Protein kinase-like (PK-like)"/>
    <property type="match status" value="1"/>
</dbReference>
<dbReference type="PANTHER" id="PTHR38248">
    <property type="entry name" value="FUNK1 6"/>
    <property type="match status" value="1"/>
</dbReference>
<gene>
    <name evidence="3" type="ORF">HGRIS_010105</name>
</gene>
<keyword evidence="4" id="KW-1185">Reference proteome</keyword>
<proteinExistence type="predicted"/>
<evidence type="ECO:0000259" key="2">
    <source>
        <dbReference type="Pfam" id="PF17667"/>
    </source>
</evidence>
<evidence type="ECO:0000256" key="1">
    <source>
        <dbReference type="SAM" id="MobiDB-lite"/>
    </source>
</evidence>
<accession>A0ABR3J384</accession>
<evidence type="ECO:0000313" key="4">
    <source>
        <dbReference type="Proteomes" id="UP001556367"/>
    </source>
</evidence>
<protein>
    <recommendedName>
        <fullName evidence="2">Fungal-type protein kinase domain-containing protein</fullName>
    </recommendedName>
</protein>
<dbReference type="InterPro" id="IPR011009">
    <property type="entry name" value="Kinase-like_dom_sf"/>
</dbReference>
<dbReference type="EMBL" id="JASNQZ010000012">
    <property type="protein sequence ID" value="KAL0950105.1"/>
    <property type="molecule type" value="Genomic_DNA"/>
</dbReference>
<feature type="domain" description="Fungal-type protein kinase" evidence="2">
    <location>
        <begin position="430"/>
        <end position="587"/>
    </location>
</feature>
<dbReference type="PANTHER" id="PTHR38248:SF2">
    <property type="entry name" value="FUNK1 11"/>
    <property type="match status" value="1"/>
</dbReference>
<organism evidence="3 4">
    <name type="scientific">Hohenbuehelia grisea</name>
    <dbReference type="NCBI Taxonomy" id="104357"/>
    <lineage>
        <taxon>Eukaryota</taxon>
        <taxon>Fungi</taxon>
        <taxon>Dikarya</taxon>
        <taxon>Basidiomycota</taxon>
        <taxon>Agaricomycotina</taxon>
        <taxon>Agaricomycetes</taxon>
        <taxon>Agaricomycetidae</taxon>
        <taxon>Agaricales</taxon>
        <taxon>Pleurotineae</taxon>
        <taxon>Pleurotaceae</taxon>
        <taxon>Hohenbuehelia</taxon>
    </lineage>
</organism>
<evidence type="ECO:0000313" key="3">
    <source>
        <dbReference type="EMBL" id="KAL0950105.1"/>
    </source>
</evidence>
<reference evidence="4" key="1">
    <citation type="submission" date="2024-06" db="EMBL/GenBank/DDBJ databases">
        <title>Multi-omics analyses provide insights into the biosynthesis of the anticancer antibiotic pleurotin in Hohenbuehelia grisea.</title>
        <authorList>
            <person name="Weaver J.A."/>
            <person name="Alberti F."/>
        </authorList>
    </citation>
    <scope>NUCLEOTIDE SEQUENCE [LARGE SCALE GENOMIC DNA]</scope>
    <source>
        <strain evidence="4">T-177</strain>
    </source>
</reference>
<dbReference type="Proteomes" id="UP001556367">
    <property type="component" value="Unassembled WGS sequence"/>
</dbReference>
<name>A0ABR3J384_9AGAR</name>
<feature type="domain" description="Fungal-type protein kinase" evidence="2">
    <location>
        <begin position="176"/>
        <end position="331"/>
    </location>
</feature>
<feature type="region of interest" description="Disordered" evidence="1">
    <location>
        <begin position="708"/>
        <end position="734"/>
    </location>
</feature>
<dbReference type="Pfam" id="PF17667">
    <property type="entry name" value="Pkinase_fungal"/>
    <property type="match status" value="2"/>
</dbReference>
<sequence length="734" mass="83968">MSASKRPPEGSPPFTPAKKAVRDFYNAMHNTPFRLKSNVISVHTESMNTNQKEEKERRQEELKDLMMEEFRSATYEADWVSSQYCPVNGSDVDTVLALLKKQKVYTETGGQFQLTSWARGGETVFYKSFARLLNNIVDAFARCFPKEYDSSSFTDTEFVPYDKYTTDSVSGEHQLKPDIVLVRKLCITPEEPKVSWLSIYFVVEVKDKWSELLWQAATYARCLFAASDHRVFIPILCLNQKTGEFRLCFFHRSGVLATHSMRFTSTLQGFRDLVATIMGMWLWTTPGQAGYVPEQSPLRFSLSNTSFYIHQILCRRQAIRGRGTIVYAVKRAVKPPDHEAFPDSLLNNDGPIWKKLNPFDRKEDVPPVGTQKVDIPTLPDSFIIKCSHQLRERISEVDVFSAVQGFIGIPRVLGEYQPMAFETPADKSPCFWKVRQDSPEVLPYESRVHRHLIIESEGVRLSPELTFQQVGYAMVHAMIGHCALFTEGNIMHRDVSNGNIVFLTGNTRSDWKIPPILENVLPNNDCTAVLIDGDASKTWGSLRPTSSDRSGTLPFISRRLTESWGAREAILHTPIDDLESFVLVLVYNALAWTPKKRKSSREAIWWSSLHKGDLIPLWSMKEQIFLTLKQDKEPEILKISRILAEFHPLISAWMKEVDRFVEIAAEYLRKRQRPDKFTQLFKDAYVQLIRIGLDAAAKLADVPVRSLYEDGAEDEDEDEDEDEAGPEDDEYEQD</sequence>